<dbReference type="OrthoDB" id="4772757at2759"/>
<reference evidence="3" key="1">
    <citation type="journal article" date="2018" name="Proc. Natl. Acad. Sci. U.S.A.">
        <title>Linking secondary metabolites to gene clusters through genome sequencing of six diverse Aspergillus species.</title>
        <authorList>
            <person name="Kaerboelling I."/>
            <person name="Vesth T.C."/>
            <person name="Frisvad J.C."/>
            <person name="Nybo J.L."/>
            <person name="Theobald S."/>
            <person name="Kuo A."/>
            <person name="Bowyer P."/>
            <person name="Matsuda Y."/>
            <person name="Mondo S."/>
            <person name="Lyhne E.K."/>
            <person name="Kogle M.E."/>
            <person name="Clum A."/>
            <person name="Lipzen A."/>
            <person name="Salamov A."/>
            <person name="Ngan C.Y."/>
            <person name="Daum C."/>
            <person name="Chiniquy J."/>
            <person name="Barry K."/>
            <person name="LaButti K."/>
            <person name="Haridas S."/>
            <person name="Simmons B.A."/>
            <person name="Magnuson J.K."/>
            <person name="Mortensen U.H."/>
            <person name="Larsen T.O."/>
            <person name="Grigoriev I.V."/>
            <person name="Baker S.E."/>
            <person name="Andersen M.R."/>
        </authorList>
    </citation>
    <scope>NUCLEOTIDE SEQUENCE [LARGE SCALE GENOMIC DNA]</scope>
    <source>
        <strain evidence="3">IBT 16806</strain>
    </source>
</reference>
<dbReference type="AlphaFoldDB" id="A0A2I1CH03"/>
<dbReference type="VEuPathDB" id="FungiDB:P174DRAFT_417882"/>
<evidence type="ECO:0000256" key="1">
    <source>
        <dbReference type="PROSITE-ProRule" id="PRU00023"/>
    </source>
</evidence>
<sequence>MPSPPAKQQRKLINSILHHAKLGDWDALSQLLDNPDVTAAGLEYRDSNPLHEAIIGGHPEIVQRLIDRGFGYKQAQIARVLLEAGADPTRLDVTDAEETHAVSRESRTDFMTWNVTETGKHE</sequence>
<dbReference type="PROSITE" id="PS50297">
    <property type="entry name" value="ANK_REP_REGION"/>
    <property type="match status" value="1"/>
</dbReference>
<evidence type="ECO:0000313" key="3">
    <source>
        <dbReference type="Proteomes" id="UP000234474"/>
    </source>
</evidence>
<dbReference type="Gene3D" id="1.25.40.20">
    <property type="entry name" value="Ankyrin repeat-containing domain"/>
    <property type="match status" value="1"/>
</dbReference>
<feature type="repeat" description="ANK" evidence="1">
    <location>
        <begin position="45"/>
        <end position="69"/>
    </location>
</feature>
<keyword evidence="1" id="KW-0040">ANK repeat</keyword>
<keyword evidence="3" id="KW-1185">Reference proteome</keyword>
<organism evidence="2 3">
    <name type="scientific">Aspergillus novofumigatus (strain IBT 16806)</name>
    <dbReference type="NCBI Taxonomy" id="1392255"/>
    <lineage>
        <taxon>Eukaryota</taxon>
        <taxon>Fungi</taxon>
        <taxon>Dikarya</taxon>
        <taxon>Ascomycota</taxon>
        <taxon>Pezizomycotina</taxon>
        <taxon>Eurotiomycetes</taxon>
        <taxon>Eurotiomycetidae</taxon>
        <taxon>Eurotiales</taxon>
        <taxon>Aspergillaceae</taxon>
        <taxon>Aspergillus</taxon>
        <taxon>Aspergillus subgen. Fumigati</taxon>
    </lineage>
</organism>
<dbReference type="GeneID" id="36531967"/>
<dbReference type="InterPro" id="IPR036770">
    <property type="entry name" value="Ankyrin_rpt-contain_sf"/>
</dbReference>
<protein>
    <submittedName>
        <fullName evidence="2">Uncharacterized protein</fullName>
    </submittedName>
</protein>
<comment type="caution">
    <text evidence="2">The sequence shown here is derived from an EMBL/GenBank/DDBJ whole genome shotgun (WGS) entry which is preliminary data.</text>
</comment>
<evidence type="ECO:0000313" key="2">
    <source>
        <dbReference type="EMBL" id="PKX96884.1"/>
    </source>
</evidence>
<dbReference type="Proteomes" id="UP000234474">
    <property type="component" value="Unassembled WGS sequence"/>
</dbReference>
<dbReference type="Pfam" id="PF00023">
    <property type="entry name" value="Ank"/>
    <property type="match status" value="1"/>
</dbReference>
<gene>
    <name evidence="2" type="ORF">P174DRAFT_417882</name>
</gene>
<dbReference type="EMBL" id="MSZS01000002">
    <property type="protein sequence ID" value="PKX96884.1"/>
    <property type="molecule type" value="Genomic_DNA"/>
</dbReference>
<dbReference type="SUPFAM" id="SSF48403">
    <property type="entry name" value="Ankyrin repeat"/>
    <property type="match status" value="1"/>
</dbReference>
<dbReference type="InterPro" id="IPR002110">
    <property type="entry name" value="Ankyrin_rpt"/>
</dbReference>
<accession>A0A2I1CH03</accession>
<name>A0A2I1CH03_ASPN1</name>
<dbReference type="PROSITE" id="PS50088">
    <property type="entry name" value="ANK_REPEAT"/>
    <property type="match status" value="1"/>
</dbReference>
<proteinExistence type="predicted"/>
<dbReference type="RefSeq" id="XP_024685479.1">
    <property type="nucleotide sequence ID" value="XM_024824642.1"/>
</dbReference>